<dbReference type="GO" id="GO:0006000">
    <property type="term" value="P:fructose metabolic process"/>
    <property type="evidence" value="ECO:0007669"/>
    <property type="project" value="UniProtKB-ARBA"/>
</dbReference>
<name>A0A7D3VR97_ACTVE</name>
<evidence type="ECO:0000313" key="9">
    <source>
        <dbReference type="Proteomes" id="UP000501240"/>
    </source>
</evidence>
<dbReference type="CDD" id="cd01167">
    <property type="entry name" value="bac_FRK"/>
    <property type="match status" value="1"/>
</dbReference>
<dbReference type="InterPro" id="IPR050306">
    <property type="entry name" value="PfkB_Carbo_kinase"/>
</dbReference>
<dbReference type="InterPro" id="IPR029056">
    <property type="entry name" value="Ribokinase-like"/>
</dbReference>
<accession>A0A7D3VR97</accession>
<dbReference type="GO" id="GO:0005524">
    <property type="term" value="F:ATP binding"/>
    <property type="evidence" value="ECO:0007669"/>
    <property type="project" value="UniProtKB-KW"/>
</dbReference>
<dbReference type="Pfam" id="PF00294">
    <property type="entry name" value="PfkB"/>
    <property type="match status" value="1"/>
</dbReference>
<dbReference type="GO" id="GO:0008865">
    <property type="term" value="F:fructokinase activity"/>
    <property type="evidence" value="ECO:0007669"/>
    <property type="project" value="UniProtKB-EC"/>
</dbReference>
<dbReference type="InterPro" id="IPR002139">
    <property type="entry name" value="Ribo/fructo_kinase"/>
</dbReference>
<dbReference type="SUPFAM" id="SSF53613">
    <property type="entry name" value="Ribokinase-like"/>
    <property type="match status" value="1"/>
</dbReference>
<evidence type="ECO:0000256" key="6">
    <source>
        <dbReference type="RuleBase" id="RU003704"/>
    </source>
</evidence>
<dbReference type="PANTHER" id="PTHR43085:SF1">
    <property type="entry name" value="PSEUDOURIDINE KINASE-RELATED"/>
    <property type="match status" value="1"/>
</dbReference>
<organism evidence="8 9">
    <name type="scientific">Actinomadura verrucosospora</name>
    <dbReference type="NCBI Taxonomy" id="46165"/>
    <lineage>
        <taxon>Bacteria</taxon>
        <taxon>Bacillati</taxon>
        <taxon>Actinomycetota</taxon>
        <taxon>Actinomycetes</taxon>
        <taxon>Streptosporangiales</taxon>
        <taxon>Thermomonosporaceae</taxon>
        <taxon>Actinomadura</taxon>
    </lineage>
</organism>
<dbReference type="Proteomes" id="UP000501240">
    <property type="component" value="Chromosome"/>
</dbReference>
<dbReference type="RefSeq" id="WP_216858233.1">
    <property type="nucleotide sequence ID" value="NZ_CP053892.1"/>
</dbReference>
<evidence type="ECO:0000256" key="4">
    <source>
        <dbReference type="ARBA" id="ARBA00022777"/>
    </source>
</evidence>
<keyword evidence="9" id="KW-1185">Reference proteome</keyword>
<evidence type="ECO:0000256" key="5">
    <source>
        <dbReference type="ARBA" id="ARBA00022840"/>
    </source>
</evidence>
<dbReference type="EMBL" id="CP053892">
    <property type="protein sequence ID" value="QKG18794.1"/>
    <property type="molecule type" value="Genomic_DNA"/>
</dbReference>
<keyword evidence="3" id="KW-0547">Nucleotide-binding</keyword>
<evidence type="ECO:0000256" key="3">
    <source>
        <dbReference type="ARBA" id="ARBA00022741"/>
    </source>
</evidence>
<proteinExistence type="inferred from homology"/>
<keyword evidence="4 6" id="KW-0418">Kinase</keyword>
<feature type="domain" description="Carbohydrate kinase PfkB" evidence="7">
    <location>
        <begin position="6"/>
        <end position="296"/>
    </location>
</feature>
<evidence type="ECO:0000259" key="7">
    <source>
        <dbReference type="Pfam" id="PF00294"/>
    </source>
</evidence>
<evidence type="ECO:0000313" key="8">
    <source>
        <dbReference type="EMBL" id="QKG18794.1"/>
    </source>
</evidence>
<comment type="similarity">
    <text evidence="1 6">Belongs to the carbohydrate kinase PfkB family.</text>
</comment>
<dbReference type="PANTHER" id="PTHR43085">
    <property type="entry name" value="HEXOKINASE FAMILY MEMBER"/>
    <property type="match status" value="1"/>
</dbReference>
<protein>
    <submittedName>
        <fullName evidence="8">Fructokinase Frk</fullName>
        <ecNumber evidence="8">2.7.1.4</ecNumber>
    </submittedName>
</protein>
<keyword evidence="2 6" id="KW-0808">Transferase</keyword>
<dbReference type="EC" id="2.7.1.4" evidence="8"/>
<dbReference type="PRINTS" id="PR00990">
    <property type="entry name" value="RIBOKINASE"/>
</dbReference>
<reference evidence="8 9" key="1">
    <citation type="submission" date="2020-05" db="EMBL/GenBank/DDBJ databases">
        <title>Actinomadura verrucosospora NRRL-B18236 (PFL_A860) Genome sequencing and assembly.</title>
        <authorList>
            <person name="Samborskyy M."/>
        </authorList>
    </citation>
    <scope>NUCLEOTIDE SEQUENCE [LARGE SCALE GENOMIC DNA]</scope>
    <source>
        <strain evidence="8 9">NRRL:B18236</strain>
    </source>
</reference>
<dbReference type="PROSITE" id="PS00584">
    <property type="entry name" value="PFKB_KINASES_2"/>
    <property type="match status" value="1"/>
</dbReference>
<evidence type="ECO:0000256" key="1">
    <source>
        <dbReference type="ARBA" id="ARBA00010688"/>
    </source>
</evidence>
<dbReference type="AlphaFoldDB" id="A0A7D3VR97"/>
<sequence length="311" mass="31304">MSSGTITVVGEAIVDLTGGADGRTYRADPGGSPANVAVGLARLGVPVTLVTGLGDDAFGRLITRHLTESDVRVAAEPAAFTGMAVVTVDDAGVPAYDFALAWEPGRVTIPPGSAALHTGSLAAALGDGPAHVEALMSGARATATVSYDPNVRPAFLGDLPSERARVERQVALSDLVKASEEDLAWLYPGADPLDVARTWRDEGPALVVITHGARGATVIGAAGTIDRPAPVVAVADTVGAGDAFMAALLAGLASEDLLGAQRRDALAAVRAPALAGLLERAVLAAAMTCTRPGADPPTIAELDDTGPAQVS</sequence>
<dbReference type="Gene3D" id="3.40.1190.20">
    <property type="match status" value="1"/>
</dbReference>
<keyword evidence="5" id="KW-0067">ATP-binding</keyword>
<gene>
    <name evidence="8" type="ORF">ACTIVE_0430</name>
</gene>
<dbReference type="PROSITE" id="PS00583">
    <property type="entry name" value="PFKB_KINASES_1"/>
    <property type="match status" value="1"/>
</dbReference>
<dbReference type="InterPro" id="IPR011611">
    <property type="entry name" value="PfkB_dom"/>
</dbReference>
<evidence type="ECO:0000256" key="2">
    <source>
        <dbReference type="ARBA" id="ARBA00022679"/>
    </source>
</evidence>
<dbReference type="InterPro" id="IPR002173">
    <property type="entry name" value="Carboh/pur_kinase_PfkB_CS"/>
</dbReference>